<evidence type="ECO:0000313" key="1">
    <source>
        <dbReference type="EMBL" id="PDV98003.1"/>
    </source>
</evidence>
<comment type="caution">
    <text evidence="1">The sequence shown here is derived from an EMBL/GenBank/DDBJ whole genome shotgun (WGS) entry which is preliminary data.</text>
</comment>
<dbReference type="AlphaFoldDB" id="A0A2H3KJD7"/>
<sequence length="310" mass="35512">MRLQPRDVAMLASLAEARYLTAWALEWLHFPSWRTRYHAAVTAGTVSRYQASSNLYHRLGLLQAHGLIIRLARIADSLTVRVRRSADAYALTPLGATILTEYGPLEPEQIWCDDHRSKALQNFEHRIAIGVCYAALRAEATYRHRTLTHWRGDHQLARQAYDRVPISGQRDPEPVLPDATCLFDGERLVLELDRGTRPLRSWYRKAQAYDAYQGHPLLQQRYGTAHFRVLVVAPSMTRLQRIAEEVVKVNRQTAADYLFLPETHVHPTTIRRGWFGIGTVVWTTNQVVDRLVEQPQVTLAPSHLWEPTPS</sequence>
<dbReference type="EMBL" id="LYXE01000114">
    <property type="protein sequence ID" value="PDV98003.1"/>
    <property type="molecule type" value="Genomic_DNA"/>
</dbReference>
<reference evidence="1 2" key="1">
    <citation type="submission" date="2016-05" db="EMBL/GenBank/DDBJ databases">
        <authorList>
            <person name="Lavstsen T."/>
            <person name="Jespersen J.S."/>
        </authorList>
    </citation>
    <scope>NUCLEOTIDE SEQUENCE [LARGE SCALE GENOMIC DNA]</scope>
    <source>
        <strain evidence="1 2">B7-9</strain>
    </source>
</reference>
<evidence type="ECO:0008006" key="3">
    <source>
        <dbReference type="Google" id="ProtNLM"/>
    </source>
</evidence>
<accession>A0A2H3KJD7</accession>
<gene>
    <name evidence="1" type="ORF">A9Q02_16555</name>
</gene>
<dbReference type="Pfam" id="PF13814">
    <property type="entry name" value="Replic_Relax"/>
    <property type="match status" value="1"/>
</dbReference>
<protein>
    <recommendedName>
        <fullName evidence="3">Replication-relaxation</fullName>
    </recommendedName>
</protein>
<evidence type="ECO:0000313" key="2">
    <source>
        <dbReference type="Proteomes" id="UP000220922"/>
    </source>
</evidence>
<organism evidence="1 2">
    <name type="scientific">Candidatus Chloroploca asiatica</name>
    <dbReference type="NCBI Taxonomy" id="1506545"/>
    <lineage>
        <taxon>Bacteria</taxon>
        <taxon>Bacillati</taxon>
        <taxon>Chloroflexota</taxon>
        <taxon>Chloroflexia</taxon>
        <taxon>Chloroflexales</taxon>
        <taxon>Chloroflexineae</taxon>
        <taxon>Oscillochloridaceae</taxon>
        <taxon>Candidatus Chloroploca</taxon>
    </lineage>
</organism>
<name>A0A2H3KJD7_9CHLR</name>
<dbReference type="InterPro" id="IPR025855">
    <property type="entry name" value="Replic_Relax"/>
</dbReference>
<dbReference type="Proteomes" id="UP000220922">
    <property type="component" value="Unassembled WGS sequence"/>
</dbReference>
<keyword evidence="2" id="KW-1185">Reference proteome</keyword>
<proteinExistence type="predicted"/>